<evidence type="ECO:0000313" key="1">
    <source>
        <dbReference type="EMBL" id="USN14301.1"/>
    </source>
</evidence>
<keyword evidence="2" id="KW-1185">Reference proteome</keyword>
<dbReference type="EMBL" id="ON529852">
    <property type="protein sequence ID" value="USN14301.1"/>
    <property type="molecule type" value="Genomic_DNA"/>
</dbReference>
<name>A0A9E7MRB6_9CAUD</name>
<evidence type="ECO:0000313" key="2">
    <source>
        <dbReference type="Proteomes" id="UP001056685"/>
    </source>
</evidence>
<dbReference type="Proteomes" id="UP001056685">
    <property type="component" value="Segment"/>
</dbReference>
<sequence>MTNQEDALAYMRANNQTGVYDQTLEDYAAGKINVGIIRYLGPSLHILKQANVLGKYDDIIKQAEISIAQPVIYFTPRAL</sequence>
<gene>
    <name evidence="1" type="ORF">KABACHOK_04880</name>
</gene>
<protein>
    <submittedName>
        <fullName evidence="1">Uncharacterized protein</fullName>
    </submittedName>
</protein>
<accession>A0A9E7MRB6</accession>
<reference evidence="1" key="1">
    <citation type="submission" date="2022-05" db="EMBL/GenBank/DDBJ databases">
        <authorList>
            <person name="Friedrich I."/>
            <person name="Poehlein A."/>
            <person name="Schneider D."/>
            <person name="Hertel R."/>
            <person name="Daniel R."/>
        </authorList>
    </citation>
    <scope>NUCLEOTIDE SEQUENCE</scope>
</reference>
<organism evidence="1 2">
    <name type="scientific">Brevundimonas phage vB_BpoS-Kabachok</name>
    <dbReference type="NCBI Taxonomy" id="2948600"/>
    <lineage>
        <taxon>Viruses</taxon>
        <taxon>Duplodnaviria</taxon>
        <taxon>Heunggongvirae</taxon>
        <taxon>Uroviricota</taxon>
        <taxon>Caudoviricetes</taxon>
        <taxon>Jeanschmidtviridae</taxon>
        <taxon>Marchewkavirus</taxon>
        <taxon>Marchewkavirus kabachok</taxon>
    </lineage>
</organism>
<proteinExistence type="predicted"/>